<keyword evidence="2" id="KW-0732">Signal</keyword>
<accession>A0ABT1THA3</accession>
<dbReference type="EMBL" id="JANIBJ010000020">
    <property type="protein sequence ID" value="MCQ8104830.1"/>
    <property type="molecule type" value="Genomic_DNA"/>
</dbReference>
<feature type="signal peptide" evidence="2">
    <location>
        <begin position="1"/>
        <end position="22"/>
    </location>
</feature>
<gene>
    <name evidence="3" type="ORF">NP590_11990</name>
</gene>
<sequence length="191" mass="19862">MKYAMSFALIGAMVLAVGCAPARQPINQNWASGEPQAPLDKQAEDSPWGVTGQAAEADNGYMADSALVSMLVGRLGVDSQQAMGGAGSIFSLAQQRMNPSDFIQLSGSLPGMDRYLAAVPTQSSSRVIWGSATNMSDGQGGALGRLAVLAATFQSLGMKAELIGQFVPLVLQYVQGQSGPAMTSLLQNALY</sequence>
<feature type="chain" id="PRO_5046074391" evidence="2">
    <location>
        <begin position="23"/>
        <end position="191"/>
    </location>
</feature>
<proteinExistence type="predicted"/>
<dbReference type="RefSeq" id="WP_256602644.1">
    <property type="nucleotide sequence ID" value="NZ_JANIBJ010000020.1"/>
</dbReference>
<dbReference type="Proteomes" id="UP001524499">
    <property type="component" value="Unassembled WGS sequence"/>
</dbReference>
<feature type="region of interest" description="Disordered" evidence="1">
    <location>
        <begin position="28"/>
        <end position="48"/>
    </location>
</feature>
<evidence type="ECO:0000256" key="1">
    <source>
        <dbReference type="SAM" id="MobiDB-lite"/>
    </source>
</evidence>
<protein>
    <submittedName>
        <fullName evidence="3">DUF2780 domain-containing protein</fullName>
    </submittedName>
</protein>
<dbReference type="Pfam" id="PF11075">
    <property type="entry name" value="DUF2780"/>
    <property type="match status" value="1"/>
</dbReference>
<dbReference type="InterPro" id="IPR021302">
    <property type="entry name" value="DUF2780_VcgC/VcgE"/>
</dbReference>
<keyword evidence="4" id="KW-1185">Reference proteome</keyword>
<reference evidence="3 4" key="1">
    <citation type="submission" date="2022-07" db="EMBL/GenBank/DDBJ databases">
        <title>Methylomonas rivi sp. nov., Methylomonas rosea sp. nov., Methylomonas aureus sp. nov. and Methylomonas subterranea sp. nov., four novel methanotrophs isolated from a freshwater creek and the deep terrestrial subsurface.</title>
        <authorList>
            <person name="Abin C."/>
            <person name="Sankaranarayanan K."/>
            <person name="Garner C."/>
            <person name="Sindelar R."/>
            <person name="Kotary K."/>
            <person name="Garner R."/>
            <person name="Barclay S."/>
            <person name="Lawson P."/>
            <person name="Krumholz L."/>
        </authorList>
    </citation>
    <scope>NUCLEOTIDE SEQUENCE [LARGE SCALE GENOMIC DNA]</scope>
    <source>
        <strain evidence="3 4">SURF-2</strain>
    </source>
</reference>
<organism evidence="3 4">
    <name type="scientific">Methylomonas subterranea</name>
    <dbReference type="NCBI Taxonomy" id="2952225"/>
    <lineage>
        <taxon>Bacteria</taxon>
        <taxon>Pseudomonadati</taxon>
        <taxon>Pseudomonadota</taxon>
        <taxon>Gammaproteobacteria</taxon>
        <taxon>Methylococcales</taxon>
        <taxon>Methylococcaceae</taxon>
        <taxon>Methylomonas</taxon>
    </lineage>
</organism>
<evidence type="ECO:0000313" key="3">
    <source>
        <dbReference type="EMBL" id="MCQ8104830.1"/>
    </source>
</evidence>
<evidence type="ECO:0000256" key="2">
    <source>
        <dbReference type="SAM" id="SignalP"/>
    </source>
</evidence>
<evidence type="ECO:0000313" key="4">
    <source>
        <dbReference type="Proteomes" id="UP001524499"/>
    </source>
</evidence>
<dbReference type="PROSITE" id="PS51257">
    <property type="entry name" value="PROKAR_LIPOPROTEIN"/>
    <property type="match status" value="1"/>
</dbReference>
<comment type="caution">
    <text evidence="3">The sequence shown here is derived from an EMBL/GenBank/DDBJ whole genome shotgun (WGS) entry which is preliminary data.</text>
</comment>
<name>A0ABT1THA3_9GAMM</name>